<evidence type="ECO:0000313" key="3">
    <source>
        <dbReference type="Proteomes" id="UP000681425"/>
    </source>
</evidence>
<dbReference type="AlphaFoldDB" id="A0A975K3V4"/>
<protein>
    <submittedName>
        <fullName evidence="2">Uncharacterized protein</fullName>
    </submittedName>
</protein>
<gene>
    <name evidence="2" type="ORF">KFK14_12935</name>
</gene>
<evidence type="ECO:0000256" key="1">
    <source>
        <dbReference type="SAM" id="MobiDB-lite"/>
    </source>
</evidence>
<dbReference type="Proteomes" id="UP000681425">
    <property type="component" value="Chromosome"/>
</dbReference>
<keyword evidence="3" id="KW-1185">Reference proteome</keyword>
<sequence length="183" mass="19043">MVDILGIAFFPDADVARFIWPADKTETPIPIQLEGHNFTIAPNTEYSAVWPIYEVLANSSHHVSLIEVTPASPAADAEGGDGAGSFSGGSSSGADTFDADAVIHGNVKTVVERLQGLTPEQLTLVIAAETDREVSRKGVIDAAQALLDPASKTPIDPPAEGETDEPLPGGAPEDTNTDEAPAE</sequence>
<organism evidence="2 3">
    <name type="scientific">Sphingobium phenoxybenzoativorans</name>
    <dbReference type="NCBI Taxonomy" id="1592790"/>
    <lineage>
        <taxon>Bacteria</taxon>
        <taxon>Pseudomonadati</taxon>
        <taxon>Pseudomonadota</taxon>
        <taxon>Alphaproteobacteria</taxon>
        <taxon>Sphingomonadales</taxon>
        <taxon>Sphingomonadaceae</taxon>
        <taxon>Sphingobium</taxon>
    </lineage>
</organism>
<dbReference type="KEGG" id="spph:KFK14_12935"/>
<feature type="region of interest" description="Disordered" evidence="1">
    <location>
        <begin position="72"/>
        <end position="91"/>
    </location>
</feature>
<evidence type="ECO:0000313" key="2">
    <source>
        <dbReference type="EMBL" id="QUT04052.1"/>
    </source>
</evidence>
<dbReference type="RefSeq" id="WP_212607947.1">
    <property type="nucleotide sequence ID" value="NZ_CP073910.1"/>
</dbReference>
<proteinExistence type="predicted"/>
<reference evidence="2" key="1">
    <citation type="submission" date="2021-04" db="EMBL/GenBank/DDBJ databases">
        <title>Isolation of p-tert-butylphenol degrading bacteria Sphingobium phenoxybenzoativorans Tas13 from active sludge.</title>
        <authorList>
            <person name="Li Y."/>
        </authorList>
    </citation>
    <scope>NUCLEOTIDE SEQUENCE</scope>
    <source>
        <strain evidence="2">Tas13</strain>
    </source>
</reference>
<dbReference type="EMBL" id="CP073910">
    <property type="protein sequence ID" value="QUT04052.1"/>
    <property type="molecule type" value="Genomic_DNA"/>
</dbReference>
<name>A0A975K3V4_9SPHN</name>
<feature type="compositionally biased region" description="Gly residues" evidence="1">
    <location>
        <begin position="80"/>
        <end position="91"/>
    </location>
</feature>
<feature type="region of interest" description="Disordered" evidence="1">
    <location>
        <begin position="145"/>
        <end position="183"/>
    </location>
</feature>
<accession>A0A975K3V4</accession>